<evidence type="ECO:0000256" key="3">
    <source>
        <dbReference type="PIRSR" id="PIRSR618191-1"/>
    </source>
</evidence>
<comment type="caution">
    <text evidence="6">The sequence shown here is derived from an EMBL/GenBank/DDBJ whole genome shotgun (WGS) entry which is preliminary data.</text>
</comment>
<keyword evidence="7" id="KW-1185">Reference proteome</keyword>
<dbReference type="EMBL" id="QWVS01000008">
    <property type="protein sequence ID" value="RID88212.1"/>
    <property type="molecule type" value="Genomic_DNA"/>
</dbReference>
<dbReference type="SUPFAM" id="SSF55331">
    <property type="entry name" value="Tautomerase/MIF"/>
    <property type="match status" value="1"/>
</dbReference>
<reference evidence="6 7" key="1">
    <citation type="submission" date="2018-08" db="EMBL/GenBank/DDBJ databases">
        <title>Bacillus jemisoniae sp. nov., Bacillus chryseoplanitiae sp. nov., Bacillus resnikiae sp. nov., and Bacillus frankliniae sp. nov., isolated from Viking spacecraft and associated surfaces.</title>
        <authorList>
            <person name="Seuylemezian A."/>
            <person name="Vaishampayan P."/>
        </authorList>
    </citation>
    <scope>NUCLEOTIDE SEQUENCE [LARGE SCALE GENOMIC DNA]</scope>
    <source>
        <strain evidence="6 7">MA001</strain>
    </source>
</reference>
<accession>A0A398BE29</accession>
<sequence length="69" mass="7763">MPFIQIKILEGRPPEKKERLIREVSDLVADVLEAPVENVRVLIEEMPAAHWGIAGESVKKRKETSSIKG</sequence>
<evidence type="ECO:0000259" key="5">
    <source>
        <dbReference type="Pfam" id="PF01361"/>
    </source>
</evidence>
<keyword evidence="2 4" id="KW-0413">Isomerase</keyword>
<dbReference type="InterPro" id="IPR018191">
    <property type="entry name" value="4-OT"/>
</dbReference>
<name>A0A398BE29_9BACI</name>
<dbReference type="GO" id="GO:0016853">
    <property type="term" value="F:isomerase activity"/>
    <property type="evidence" value="ECO:0007669"/>
    <property type="project" value="UniProtKB-UniRule"/>
</dbReference>
<proteinExistence type="inferred from homology"/>
<dbReference type="RefSeq" id="WP_119115959.1">
    <property type="nucleotide sequence ID" value="NZ_QWVS01000008.1"/>
</dbReference>
<dbReference type="Gene3D" id="3.30.429.10">
    <property type="entry name" value="Macrophage Migration Inhibitory Factor"/>
    <property type="match status" value="1"/>
</dbReference>
<evidence type="ECO:0000256" key="1">
    <source>
        <dbReference type="ARBA" id="ARBA00006723"/>
    </source>
</evidence>
<evidence type="ECO:0000313" key="7">
    <source>
        <dbReference type="Proteomes" id="UP000266016"/>
    </source>
</evidence>
<dbReference type="PANTHER" id="PTHR35530">
    <property type="entry name" value="TAUTOMERASE-RELATED"/>
    <property type="match status" value="1"/>
</dbReference>
<dbReference type="AlphaFoldDB" id="A0A398BE29"/>
<feature type="domain" description="4-oxalocrotonate tautomerase-like" evidence="5">
    <location>
        <begin position="2"/>
        <end position="61"/>
    </location>
</feature>
<evidence type="ECO:0000313" key="6">
    <source>
        <dbReference type="EMBL" id="RID88212.1"/>
    </source>
</evidence>
<protein>
    <recommendedName>
        <fullName evidence="4">Tautomerase</fullName>
        <ecNumber evidence="4">5.3.2.-</ecNumber>
    </recommendedName>
</protein>
<gene>
    <name evidence="6" type="ORF">D1953_04440</name>
</gene>
<comment type="similarity">
    <text evidence="1 4">Belongs to the 4-oxalocrotonate tautomerase family.</text>
</comment>
<dbReference type="Proteomes" id="UP000266016">
    <property type="component" value="Unassembled WGS sequence"/>
</dbReference>
<dbReference type="Pfam" id="PF01361">
    <property type="entry name" value="Tautomerase"/>
    <property type="match status" value="1"/>
</dbReference>
<dbReference type="NCBIfam" id="TIGR00013">
    <property type="entry name" value="taut"/>
    <property type="match status" value="1"/>
</dbReference>
<dbReference type="InterPro" id="IPR004370">
    <property type="entry name" value="4-OT-like_dom"/>
</dbReference>
<organism evidence="6 7">
    <name type="scientific">Peribacillus asahii</name>
    <dbReference type="NCBI Taxonomy" id="228899"/>
    <lineage>
        <taxon>Bacteria</taxon>
        <taxon>Bacillati</taxon>
        <taxon>Bacillota</taxon>
        <taxon>Bacilli</taxon>
        <taxon>Bacillales</taxon>
        <taxon>Bacillaceae</taxon>
        <taxon>Peribacillus</taxon>
    </lineage>
</organism>
<dbReference type="EC" id="5.3.2.-" evidence="4"/>
<dbReference type="PANTHER" id="PTHR35530:SF1">
    <property type="entry name" value="2-HYDROXYMUCONATE TAUTOMERASE"/>
    <property type="match status" value="1"/>
</dbReference>
<evidence type="ECO:0000256" key="2">
    <source>
        <dbReference type="ARBA" id="ARBA00023235"/>
    </source>
</evidence>
<dbReference type="InterPro" id="IPR014347">
    <property type="entry name" value="Tautomerase/MIF_sf"/>
</dbReference>
<dbReference type="CDD" id="cd00491">
    <property type="entry name" value="4Oxalocrotonate_Tautomerase"/>
    <property type="match status" value="1"/>
</dbReference>
<feature type="active site" description="Proton acceptor; via imino nitrogen" evidence="3">
    <location>
        <position position="2"/>
    </location>
</feature>
<evidence type="ECO:0000256" key="4">
    <source>
        <dbReference type="RuleBase" id="RU362032"/>
    </source>
</evidence>
<dbReference type="NCBIfam" id="NF002524">
    <property type="entry name" value="PRK01964.1"/>
    <property type="match status" value="1"/>
</dbReference>